<protein>
    <submittedName>
        <fullName evidence="1">Neuroligin-4, Y-linked</fullName>
    </submittedName>
</protein>
<accession>A0A8X6NGP7</accession>
<dbReference type="EMBL" id="BMAW01009212">
    <property type="protein sequence ID" value="GFT12638.1"/>
    <property type="molecule type" value="Genomic_DNA"/>
</dbReference>
<keyword evidence="3" id="KW-1185">Reference proteome</keyword>
<proteinExistence type="predicted"/>
<dbReference type="EMBL" id="BMAW01059078">
    <property type="protein sequence ID" value="GFT19427.1"/>
    <property type="molecule type" value="Genomic_DNA"/>
</dbReference>
<organism evidence="1 3">
    <name type="scientific">Nephila pilipes</name>
    <name type="common">Giant wood spider</name>
    <name type="synonym">Nephila maculata</name>
    <dbReference type="NCBI Taxonomy" id="299642"/>
    <lineage>
        <taxon>Eukaryota</taxon>
        <taxon>Metazoa</taxon>
        <taxon>Ecdysozoa</taxon>
        <taxon>Arthropoda</taxon>
        <taxon>Chelicerata</taxon>
        <taxon>Arachnida</taxon>
        <taxon>Araneae</taxon>
        <taxon>Araneomorphae</taxon>
        <taxon>Entelegynae</taxon>
        <taxon>Araneoidea</taxon>
        <taxon>Nephilidae</taxon>
        <taxon>Nephila</taxon>
    </lineage>
</organism>
<evidence type="ECO:0000313" key="1">
    <source>
        <dbReference type="EMBL" id="GFT12638.1"/>
    </source>
</evidence>
<reference evidence="1" key="1">
    <citation type="submission" date="2020-08" db="EMBL/GenBank/DDBJ databases">
        <title>Multicomponent nature underlies the extraordinary mechanical properties of spider dragline silk.</title>
        <authorList>
            <person name="Kono N."/>
            <person name="Nakamura H."/>
            <person name="Mori M."/>
            <person name="Yoshida Y."/>
            <person name="Ohtoshi R."/>
            <person name="Malay A.D."/>
            <person name="Moran D.A.P."/>
            <person name="Tomita M."/>
            <person name="Numata K."/>
            <person name="Arakawa K."/>
        </authorList>
    </citation>
    <scope>NUCLEOTIDE SEQUENCE</scope>
</reference>
<evidence type="ECO:0000313" key="2">
    <source>
        <dbReference type="EMBL" id="GFT19427.1"/>
    </source>
</evidence>
<evidence type="ECO:0000313" key="3">
    <source>
        <dbReference type="Proteomes" id="UP000887013"/>
    </source>
</evidence>
<dbReference type="OrthoDB" id="6411816at2759"/>
<sequence length="86" mass="9587">MIKRVIAQNGSPTADWAAITEPMFMINTSQILGDELGCDNRDFSRLVDCVGKRSNNEIKILKMRIYTAVAHRSGNAISQQYGSHCK</sequence>
<gene>
    <name evidence="1" type="primary">NLGN4Y_2</name>
    <name evidence="2" type="ORF">NPIL_625361</name>
    <name evidence="1" type="ORF">NPIL_673501</name>
</gene>
<dbReference type="AlphaFoldDB" id="A0A8X6NGP7"/>
<comment type="caution">
    <text evidence="1">The sequence shown here is derived from an EMBL/GenBank/DDBJ whole genome shotgun (WGS) entry which is preliminary data.</text>
</comment>
<name>A0A8X6NGP7_NEPPI</name>
<dbReference type="Proteomes" id="UP000887013">
    <property type="component" value="Unassembled WGS sequence"/>
</dbReference>